<dbReference type="Pfam" id="PF08334">
    <property type="entry name" value="T2SSG"/>
    <property type="match status" value="1"/>
</dbReference>
<reference evidence="10" key="1">
    <citation type="submission" date="2017-09" db="EMBL/GenBank/DDBJ databases">
        <title>Depth-based differentiation of microbial function through sediment-hosted aquifers and enrichment of novel symbionts in the deep terrestrial subsurface.</title>
        <authorList>
            <person name="Probst A.J."/>
            <person name="Ladd B."/>
            <person name="Jarett J.K."/>
            <person name="Geller-Mcgrath D.E."/>
            <person name="Sieber C.M.K."/>
            <person name="Emerson J.B."/>
            <person name="Anantharaman K."/>
            <person name="Thomas B.C."/>
            <person name="Malmstrom R."/>
            <person name="Stieglmeier M."/>
            <person name="Klingl A."/>
            <person name="Woyke T."/>
            <person name="Ryan C.M."/>
            <person name="Banfield J.F."/>
        </authorList>
    </citation>
    <scope>NUCLEOTIDE SEQUENCE [LARGE SCALE GENOMIC DNA]</scope>
</reference>
<dbReference type="InterPro" id="IPR045584">
    <property type="entry name" value="Pilin-like"/>
</dbReference>
<dbReference type="Pfam" id="PF07963">
    <property type="entry name" value="N_methyl"/>
    <property type="match status" value="1"/>
</dbReference>
<feature type="region of interest" description="Disordered" evidence="6">
    <location>
        <begin position="153"/>
        <end position="176"/>
    </location>
</feature>
<dbReference type="GO" id="GO:0015628">
    <property type="term" value="P:protein secretion by the type II secretion system"/>
    <property type="evidence" value="ECO:0007669"/>
    <property type="project" value="InterPro"/>
</dbReference>
<evidence type="ECO:0000256" key="7">
    <source>
        <dbReference type="SAM" id="Phobius"/>
    </source>
</evidence>
<keyword evidence="5 7" id="KW-0472">Membrane</keyword>
<dbReference type="NCBIfam" id="TIGR02532">
    <property type="entry name" value="IV_pilin_GFxxxE"/>
    <property type="match status" value="1"/>
</dbReference>
<comment type="caution">
    <text evidence="9">The sequence shown here is derived from an EMBL/GenBank/DDBJ whole genome shotgun (WGS) entry which is preliminary data.</text>
</comment>
<accession>A0A2M7X2W3</accession>
<dbReference type="GO" id="GO:0016020">
    <property type="term" value="C:membrane"/>
    <property type="evidence" value="ECO:0007669"/>
    <property type="project" value="UniProtKB-SubCell"/>
</dbReference>
<feature type="transmembrane region" description="Helical" evidence="7">
    <location>
        <begin position="12"/>
        <end position="39"/>
    </location>
</feature>
<gene>
    <name evidence="9" type="ORF">CO179_02555</name>
</gene>
<feature type="compositionally biased region" description="Polar residues" evidence="6">
    <location>
        <begin position="157"/>
        <end position="166"/>
    </location>
</feature>
<dbReference type="InterPro" id="IPR000983">
    <property type="entry name" value="Bac_GSPG_pilin"/>
</dbReference>
<comment type="subcellular location">
    <subcellularLocation>
        <location evidence="1">Membrane</location>
        <topology evidence="1">Single-pass membrane protein</topology>
    </subcellularLocation>
</comment>
<dbReference type="PANTHER" id="PTHR30093">
    <property type="entry name" value="GENERAL SECRETION PATHWAY PROTEIN G"/>
    <property type="match status" value="1"/>
</dbReference>
<keyword evidence="2" id="KW-0488">Methylation</keyword>
<dbReference type="Gene3D" id="3.30.700.10">
    <property type="entry name" value="Glycoprotein, Type 4 Pilin"/>
    <property type="match status" value="1"/>
</dbReference>
<dbReference type="InterPro" id="IPR013545">
    <property type="entry name" value="T2SS_protein-GspG_C"/>
</dbReference>
<evidence type="ECO:0000256" key="2">
    <source>
        <dbReference type="ARBA" id="ARBA00022481"/>
    </source>
</evidence>
<evidence type="ECO:0000259" key="8">
    <source>
        <dbReference type="Pfam" id="PF08334"/>
    </source>
</evidence>
<evidence type="ECO:0000313" key="10">
    <source>
        <dbReference type="Proteomes" id="UP000231195"/>
    </source>
</evidence>
<dbReference type="AlphaFoldDB" id="A0A2M7X2W3"/>
<keyword evidence="3 7" id="KW-0812">Transmembrane</keyword>
<dbReference type="Proteomes" id="UP000231195">
    <property type="component" value="Unassembled WGS sequence"/>
</dbReference>
<dbReference type="GO" id="GO:0015627">
    <property type="term" value="C:type II protein secretion system complex"/>
    <property type="evidence" value="ECO:0007669"/>
    <property type="project" value="InterPro"/>
</dbReference>
<proteinExistence type="predicted"/>
<name>A0A2M7X2W3_UNCKA</name>
<protein>
    <recommendedName>
        <fullName evidence="8">Type II secretion system protein GspG C-terminal domain-containing protein</fullName>
    </recommendedName>
</protein>
<evidence type="ECO:0000313" key="9">
    <source>
        <dbReference type="EMBL" id="PJA40331.1"/>
    </source>
</evidence>
<evidence type="ECO:0000256" key="4">
    <source>
        <dbReference type="ARBA" id="ARBA00022989"/>
    </source>
</evidence>
<organism evidence="9 10">
    <name type="scientific">candidate division WWE3 bacterium CG_4_9_14_3_um_filter_39_7</name>
    <dbReference type="NCBI Taxonomy" id="1975080"/>
    <lineage>
        <taxon>Bacteria</taxon>
        <taxon>Katanobacteria</taxon>
    </lineage>
</organism>
<sequence length="176" mass="19035">MLSKLSNEQSSGFTLIELLVVIVIIGILSTLGISSYTGAVEGARDTKRLSDITEIETALQRYFLKEGHYPGSADGVPNQGQQIGAGDTIDTLLAPYLTEVPQDPQHDGVLYFYSYDPKHCVDSVQGACDCAGGVISMTLAINKFEHITSPRKDVCSGGNQNQNNADYNKEFFPSPN</sequence>
<feature type="domain" description="Type II secretion system protein GspG C-terminal" evidence="8">
    <location>
        <begin position="37"/>
        <end position="114"/>
    </location>
</feature>
<dbReference type="SUPFAM" id="SSF54523">
    <property type="entry name" value="Pili subunits"/>
    <property type="match status" value="1"/>
</dbReference>
<evidence type="ECO:0000256" key="1">
    <source>
        <dbReference type="ARBA" id="ARBA00004167"/>
    </source>
</evidence>
<evidence type="ECO:0000256" key="6">
    <source>
        <dbReference type="SAM" id="MobiDB-lite"/>
    </source>
</evidence>
<dbReference type="PROSITE" id="PS00409">
    <property type="entry name" value="PROKAR_NTER_METHYL"/>
    <property type="match status" value="1"/>
</dbReference>
<dbReference type="EMBL" id="PFWZ01000089">
    <property type="protein sequence ID" value="PJA40331.1"/>
    <property type="molecule type" value="Genomic_DNA"/>
</dbReference>
<keyword evidence="4 7" id="KW-1133">Transmembrane helix</keyword>
<dbReference type="PRINTS" id="PR00813">
    <property type="entry name" value="BCTERIALGSPG"/>
</dbReference>
<evidence type="ECO:0000256" key="5">
    <source>
        <dbReference type="ARBA" id="ARBA00023136"/>
    </source>
</evidence>
<dbReference type="PANTHER" id="PTHR30093:SF44">
    <property type="entry name" value="TYPE II SECRETION SYSTEM CORE PROTEIN G"/>
    <property type="match status" value="1"/>
</dbReference>
<dbReference type="InterPro" id="IPR012902">
    <property type="entry name" value="N_methyl_site"/>
</dbReference>
<evidence type="ECO:0000256" key="3">
    <source>
        <dbReference type="ARBA" id="ARBA00022692"/>
    </source>
</evidence>